<sequence>MEGITPHTYKKQKKIDSADELADTTAVAIADKVLPAALAEHVKMMCYKLWITQRNEMTAVVVLFALLVHSPFSQPSTGSTIQAEKMARNKRAASNCRGYSYGRKPPCYRSPDKWLNQLIRNRKDAISFCARNYKESFIREILKEIYPENQKKLLNEEIEGFYVGPCPCSCPSLCEGSAFTPHACHDYLPFHMTYLFPKATTETNTTPSIAVRSTSISKKYSLYVDTMEATMQQSTADSMARESPTQRYPQTTNSDKIKGSSGSNHPSSATAFASSQQGGELTSSPVVEFSSEIVNGYTEFTSPEVENTSAAPSISSDQETSTTSKESDRSFTTAAFKETVPSTDSMYTSVKGKEWESTIFHLTEETTPTERPVLGRSTEPSLVSTRWMEILNRPIPQLLAVCSRVQ</sequence>
<protein>
    <submittedName>
        <fullName evidence="2">Uncharacterized protein</fullName>
    </submittedName>
</protein>
<name>A0A016TTD7_9BILA</name>
<feature type="region of interest" description="Disordered" evidence="1">
    <location>
        <begin position="233"/>
        <end position="284"/>
    </location>
</feature>
<evidence type="ECO:0000313" key="3">
    <source>
        <dbReference type="Proteomes" id="UP000024635"/>
    </source>
</evidence>
<evidence type="ECO:0000256" key="1">
    <source>
        <dbReference type="SAM" id="MobiDB-lite"/>
    </source>
</evidence>
<comment type="caution">
    <text evidence="2">The sequence shown here is derived from an EMBL/GenBank/DDBJ whole genome shotgun (WGS) entry which is preliminary data.</text>
</comment>
<feature type="region of interest" description="Disordered" evidence="1">
    <location>
        <begin position="301"/>
        <end position="332"/>
    </location>
</feature>
<gene>
    <name evidence="2" type="primary">Acey_s0079.g1256</name>
    <name evidence="2" type="ORF">Y032_0079g1256</name>
</gene>
<feature type="compositionally biased region" description="Polar residues" evidence="1">
    <location>
        <begin position="301"/>
        <end position="324"/>
    </location>
</feature>
<reference evidence="3" key="1">
    <citation type="journal article" date="2015" name="Nat. Genet.">
        <title>The genome and transcriptome of the zoonotic hookworm Ancylostoma ceylanicum identify infection-specific gene families.</title>
        <authorList>
            <person name="Schwarz E.M."/>
            <person name="Hu Y."/>
            <person name="Antoshechkin I."/>
            <person name="Miller M.M."/>
            <person name="Sternberg P.W."/>
            <person name="Aroian R.V."/>
        </authorList>
    </citation>
    <scope>NUCLEOTIDE SEQUENCE</scope>
    <source>
        <strain evidence="3">HY135</strain>
    </source>
</reference>
<proteinExistence type="predicted"/>
<dbReference type="EMBL" id="JARK01001415">
    <property type="protein sequence ID" value="EYC05917.1"/>
    <property type="molecule type" value="Genomic_DNA"/>
</dbReference>
<dbReference type="Proteomes" id="UP000024635">
    <property type="component" value="Unassembled WGS sequence"/>
</dbReference>
<accession>A0A016TTD7</accession>
<dbReference type="AlphaFoldDB" id="A0A016TTD7"/>
<keyword evidence="3" id="KW-1185">Reference proteome</keyword>
<evidence type="ECO:0000313" key="2">
    <source>
        <dbReference type="EMBL" id="EYC05917.1"/>
    </source>
</evidence>
<organism evidence="2 3">
    <name type="scientific">Ancylostoma ceylanicum</name>
    <dbReference type="NCBI Taxonomy" id="53326"/>
    <lineage>
        <taxon>Eukaryota</taxon>
        <taxon>Metazoa</taxon>
        <taxon>Ecdysozoa</taxon>
        <taxon>Nematoda</taxon>
        <taxon>Chromadorea</taxon>
        <taxon>Rhabditida</taxon>
        <taxon>Rhabditina</taxon>
        <taxon>Rhabditomorpha</taxon>
        <taxon>Strongyloidea</taxon>
        <taxon>Ancylostomatidae</taxon>
        <taxon>Ancylostomatinae</taxon>
        <taxon>Ancylostoma</taxon>
    </lineage>
</organism>